<dbReference type="Gene3D" id="2.160.10.10">
    <property type="entry name" value="Hexapeptide repeat proteins"/>
    <property type="match status" value="1"/>
</dbReference>
<keyword evidence="4" id="KW-1185">Reference proteome</keyword>
<comment type="caution">
    <text evidence="3">The sequence shown here is derived from an EMBL/GenBank/DDBJ whole genome shotgun (WGS) entry which is preliminary data.</text>
</comment>
<dbReference type="EMBL" id="JBGONM010000024">
    <property type="protein sequence ID" value="MEZ8081804.1"/>
    <property type="molecule type" value="Genomic_DNA"/>
</dbReference>
<dbReference type="GO" id="GO:0016746">
    <property type="term" value="F:acyltransferase activity"/>
    <property type="evidence" value="ECO:0007669"/>
    <property type="project" value="UniProtKB-KW"/>
</dbReference>
<dbReference type="InterPro" id="IPR018357">
    <property type="entry name" value="Hexapep_transf_CS"/>
</dbReference>
<protein>
    <submittedName>
        <fullName evidence="3">Acyltransferase</fullName>
    </submittedName>
</protein>
<evidence type="ECO:0000313" key="4">
    <source>
        <dbReference type="Proteomes" id="UP001569154"/>
    </source>
</evidence>
<dbReference type="InterPro" id="IPR011004">
    <property type="entry name" value="Trimer_LpxA-like_sf"/>
</dbReference>
<dbReference type="RefSeq" id="WP_017013129.1">
    <property type="nucleotide sequence ID" value="NZ_AJYG02000100.1"/>
</dbReference>
<dbReference type="Proteomes" id="UP001569154">
    <property type="component" value="Unassembled WGS sequence"/>
</dbReference>
<dbReference type="PANTHER" id="PTHR23416">
    <property type="entry name" value="SIALIC ACID SYNTHASE-RELATED"/>
    <property type="match status" value="1"/>
</dbReference>
<gene>
    <name evidence="3" type="ORF">ACED35_11815</name>
</gene>
<sequence>MVVSCIKRLPIVNTSPQGGLFHRLFLTLRNKVKVQSGNTVNIASTTRIRQCHISIKGKGNTLTVDDGANLRGVQIELNGNNCSLTIGKYSVIGEGCYLSARENGTTLSIGENCMFSRNVKVMTSDGHDILCANKRINPAKSITIGSRVWLADSSVILKGCCIGSDSIVGIGSIVTKSIPKQCIAAGNPARIIKNNIHWQEELTY</sequence>
<evidence type="ECO:0000256" key="1">
    <source>
        <dbReference type="ARBA" id="ARBA00022679"/>
    </source>
</evidence>
<reference evidence="3 4" key="1">
    <citation type="submission" date="2024-06" db="EMBL/GenBank/DDBJ databases">
        <authorList>
            <person name="Steensen K."/>
            <person name="Seneca J."/>
            <person name="Bartlau N."/>
            <person name="Yu A.X."/>
            <person name="Polz M.F."/>
        </authorList>
    </citation>
    <scope>NUCLEOTIDE SEQUENCE [LARGE SCALE GENOMIC DNA]</scope>
    <source>
        <strain evidence="3 4">1F260</strain>
    </source>
</reference>
<dbReference type="CDD" id="cd04647">
    <property type="entry name" value="LbH_MAT_like"/>
    <property type="match status" value="1"/>
</dbReference>
<dbReference type="PANTHER" id="PTHR23416:SF78">
    <property type="entry name" value="LIPOPOLYSACCHARIDE BIOSYNTHESIS O-ACETYL TRANSFERASE WBBJ-RELATED"/>
    <property type="match status" value="1"/>
</dbReference>
<evidence type="ECO:0000256" key="2">
    <source>
        <dbReference type="ARBA" id="ARBA00022737"/>
    </source>
</evidence>
<dbReference type="InterPro" id="IPR051159">
    <property type="entry name" value="Hexapeptide_acetyltransf"/>
</dbReference>
<evidence type="ECO:0000313" key="3">
    <source>
        <dbReference type="EMBL" id="MEZ8081804.1"/>
    </source>
</evidence>
<keyword evidence="1" id="KW-0808">Transferase</keyword>
<organism evidence="3 4">
    <name type="scientific">Enterovibrio norvegicus</name>
    <dbReference type="NCBI Taxonomy" id="188144"/>
    <lineage>
        <taxon>Bacteria</taxon>
        <taxon>Pseudomonadati</taxon>
        <taxon>Pseudomonadota</taxon>
        <taxon>Gammaproteobacteria</taxon>
        <taxon>Vibrionales</taxon>
        <taxon>Vibrionaceae</taxon>
        <taxon>Enterovibrio</taxon>
    </lineage>
</organism>
<dbReference type="SUPFAM" id="SSF51161">
    <property type="entry name" value="Trimeric LpxA-like enzymes"/>
    <property type="match status" value="1"/>
</dbReference>
<keyword evidence="3" id="KW-0012">Acyltransferase</keyword>
<accession>A0ABV4L4V0</accession>
<name>A0ABV4L4V0_9GAMM</name>
<keyword evidence="2" id="KW-0677">Repeat</keyword>
<proteinExistence type="predicted"/>
<dbReference type="PROSITE" id="PS00101">
    <property type="entry name" value="HEXAPEP_TRANSFERASES"/>
    <property type="match status" value="1"/>
</dbReference>